<name>A0A1F4W7V2_UNCKA</name>
<feature type="compositionally biased region" description="Basic and acidic residues" evidence="1">
    <location>
        <begin position="145"/>
        <end position="173"/>
    </location>
</feature>
<proteinExistence type="predicted"/>
<feature type="region of interest" description="Disordered" evidence="1">
    <location>
        <begin position="137"/>
        <end position="173"/>
    </location>
</feature>
<comment type="caution">
    <text evidence="3">The sequence shown here is derived from an EMBL/GenBank/DDBJ whole genome shotgun (WGS) entry which is preliminary data.</text>
</comment>
<keyword evidence="2" id="KW-0812">Transmembrane</keyword>
<dbReference type="Proteomes" id="UP000176492">
    <property type="component" value="Unassembled WGS sequence"/>
</dbReference>
<evidence type="ECO:0000256" key="2">
    <source>
        <dbReference type="SAM" id="Phobius"/>
    </source>
</evidence>
<keyword evidence="2" id="KW-0472">Membrane</keyword>
<feature type="transmembrane region" description="Helical" evidence="2">
    <location>
        <begin position="108"/>
        <end position="130"/>
    </location>
</feature>
<sequence length="173" mass="18377">MNKEYWGIIAIALFILSSVLDSLAGAVSLTVGTNPFSFLSGGSLSTYPFTAVAIGVRALGFVLTVVLVISVLIEKKNFVKATLLFALGALAELYAVQQLATGMRTTPLNYTLSIAYAGAALALPIFVYLIKGAFSSAGEKVSGAPEEKEGESKERVEKIKELDKEGKKPEPEK</sequence>
<reference evidence="3 4" key="1">
    <citation type="journal article" date="2016" name="Nat. Commun.">
        <title>Thousands of microbial genomes shed light on interconnected biogeochemical processes in an aquifer system.</title>
        <authorList>
            <person name="Anantharaman K."/>
            <person name="Brown C.T."/>
            <person name="Hug L.A."/>
            <person name="Sharon I."/>
            <person name="Castelle C.J."/>
            <person name="Probst A.J."/>
            <person name="Thomas B.C."/>
            <person name="Singh A."/>
            <person name="Wilkins M.J."/>
            <person name="Karaoz U."/>
            <person name="Brodie E.L."/>
            <person name="Williams K.H."/>
            <person name="Hubbard S.S."/>
            <person name="Banfield J.F."/>
        </authorList>
    </citation>
    <scope>NUCLEOTIDE SEQUENCE [LARGE SCALE GENOMIC DNA]</scope>
</reference>
<dbReference type="AlphaFoldDB" id="A0A1F4W7V2"/>
<accession>A0A1F4W7V2</accession>
<gene>
    <name evidence="3" type="ORF">A3J33_00360</name>
</gene>
<organism evidence="3 4">
    <name type="scientific">candidate division WWE3 bacterium RIFCSPLOWO2_02_FULL_53_10</name>
    <dbReference type="NCBI Taxonomy" id="1802629"/>
    <lineage>
        <taxon>Bacteria</taxon>
        <taxon>Katanobacteria</taxon>
    </lineage>
</organism>
<evidence type="ECO:0000313" key="3">
    <source>
        <dbReference type="EMBL" id="OGC65469.1"/>
    </source>
</evidence>
<protein>
    <submittedName>
        <fullName evidence="3">Uncharacterized protein</fullName>
    </submittedName>
</protein>
<evidence type="ECO:0000313" key="4">
    <source>
        <dbReference type="Proteomes" id="UP000176492"/>
    </source>
</evidence>
<feature type="transmembrane region" description="Helical" evidence="2">
    <location>
        <begin position="50"/>
        <end position="73"/>
    </location>
</feature>
<keyword evidence="2" id="KW-1133">Transmembrane helix</keyword>
<dbReference type="EMBL" id="MEVM01000150">
    <property type="protein sequence ID" value="OGC65469.1"/>
    <property type="molecule type" value="Genomic_DNA"/>
</dbReference>
<feature type="transmembrane region" description="Helical" evidence="2">
    <location>
        <begin position="78"/>
        <end position="96"/>
    </location>
</feature>
<evidence type="ECO:0000256" key="1">
    <source>
        <dbReference type="SAM" id="MobiDB-lite"/>
    </source>
</evidence>